<keyword evidence="1" id="KW-0732">Signal</keyword>
<gene>
    <name evidence="2" type="ORF">GCM10010909_01340</name>
</gene>
<dbReference type="Proteomes" id="UP001156641">
    <property type="component" value="Unassembled WGS sequence"/>
</dbReference>
<evidence type="ECO:0000256" key="1">
    <source>
        <dbReference type="SAM" id="SignalP"/>
    </source>
</evidence>
<evidence type="ECO:0000313" key="2">
    <source>
        <dbReference type="EMBL" id="GLR65456.1"/>
    </source>
</evidence>
<evidence type="ECO:0008006" key="4">
    <source>
        <dbReference type="Google" id="ProtNLM"/>
    </source>
</evidence>
<dbReference type="RefSeq" id="WP_284255946.1">
    <property type="nucleotide sequence ID" value="NZ_BSOS01000005.1"/>
</dbReference>
<sequence>MKRRTFGLLAGTSLAALKVGTAPARAAAADPSLLTTTLTPTGAERAGNADGSIPAWTGGMTTLPAGLNKNDYIPELFPDEQPVVVIDASNMADHADRLSEGVKAMMTKYGFKIKVYPTHRTAAAPQYVYDNITKNVTGASFTAQDPVGGRFGFQGAYGGVPFPIPDTTNPLTAGAQVMWNHSADWHGFCFMVDYQSWSVTNGQKSMAYADHSSFKFPYYDPNGSLATFDGRLEIQDDPYTGPANLIGQAIIVWQYSNPYKNAQSAWELLNGQGRVRRAPEVSFDTPSPQSNGVAGYDEYFGFNGSLERYDWKLLGKKEMYIPYNNNALYAGPAPAAHLDHFLDPDLVRWELHRCWVVEATLHPGERNVLARRRYYHDEDTWSVGVGDMWDANNNLFKVNLLYNNCRPDLPGVVFGNNSIHNLQTDDYVTVAGHWNQAKKPTLIFVDNIQDSVFDPNNMAASAQY</sequence>
<proteinExistence type="predicted"/>
<dbReference type="Gene3D" id="2.50.20.10">
    <property type="entry name" value="Lipoprotein localisation LolA/LolB/LppX"/>
    <property type="match status" value="1"/>
</dbReference>
<reference evidence="3" key="1">
    <citation type="journal article" date="2019" name="Int. J. Syst. Evol. Microbiol.">
        <title>The Global Catalogue of Microorganisms (GCM) 10K type strain sequencing project: providing services to taxonomists for standard genome sequencing and annotation.</title>
        <authorList>
            <consortium name="The Broad Institute Genomics Platform"/>
            <consortium name="The Broad Institute Genome Sequencing Center for Infectious Disease"/>
            <person name="Wu L."/>
            <person name="Ma J."/>
        </authorList>
    </citation>
    <scope>NUCLEOTIDE SEQUENCE [LARGE SCALE GENOMIC DNA]</scope>
    <source>
        <strain evidence="3">NBRC 112502</strain>
    </source>
</reference>
<dbReference type="EMBL" id="BSOS01000005">
    <property type="protein sequence ID" value="GLR65456.1"/>
    <property type="molecule type" value="Genomic_DNA"/>
</dbReference>
<name>A0ABQ6A0W7_9PROT</name>
<comment type="caution">
    <text evidence="2">The sequence shown here is derived from an EMBL/GenBank/DDBJ whole genome shotgun (WGS) entry which is preliminary data.</text>
</comment>
<protein>
    <recommendedName>
        <fullName evidence="4">DUF1329 domain-containing protein</fullName>
    </recommendedName>
</protein>
<feature type="signal peptide" evidence="1">
    <location>
        <begin position="1"/>
        <end position="26"/>
    </location>
</feature>
<accession>A0ABQ6A0W7</accession>
<organism evidence="2 3">
    <name type="scientific">Acidocella aquatica</name>
    <dbReference type="NCBI Taxonomy" id="1922313"/>
    <lineage>
        <taxon>Bacteria</taxon>
        <taxon>Pseudomonadati</taxon>
        <taxon>Pseudomonadota</taxon>
        <taxon>Alphaproteobacteria</taxon>
        <taxon>Acetobacterales</taxon>
        <taxon>Acidocellaceae</taxon>
        <taxon>Acidocella</taxon>
    </lineage>
</organism>
<feature type="chain" id="PRO_5047125742" description="DUF1329 domain-containing protein" evidence="1">
    <location>
        <begin position="27"/>
        <end position="464"/>
    </location>
</feature>
<dbReference type="InterPro" id="IPR010752">
    <property type="entry name" value="DUF1329"/>
</dbReference>
<evidence type="ECO:0000313" key="3">
    <source>
        <dbReference type="Proteomes" id="UP001156641"/>
    </source>
</evidence>
<keyword evidence="3" id="KW-1185">Reference proteome</keyword>
<dbReference type="Pfam" id="PF07044">
    <property type="entry name" value="DUF1329"/>
    <property type="match status" value="1"/>
</dbReference>